<protein>
    <submittedName>
        <fullName evidence="2">Uncharacterized protein</fullName>
    </submittedName>
</protein>
<keyword evidence="1" id="KW-0812">Transmembrane</keyword>
<name>A0A2A5QVB3_9EURY</name>
<dbReference type="Proteomes" id="UP000219689">
    <property type="component" value="Unassembled WGS sequence"/>
</dbReference>
<organism evidence="2 3">
    <name type="scientific">Natrinema ejinorense</name>
    <dbReference type="NCBI Taxonomy" id="373386"/>
    <lineage>
        <taxon>Archaea</taxon>
        <taxon>Methanobacteriati</taxon>
        <taxon>Methanobacteriota</taxon>
        <taxon>Stenosarchaea group</taxon>
        <taxon>Halobacteria</taxon>
        <taxon>Halobacteriales</taxon>
        <taxon>Natrialbaceae</taxon>
        <taxon>Natrinema</taxon>
    </lineage>
</organism>
<evidence type="ECO:0000256" key="1">
    <source>
        <dbReference type="SAM" id="Phobius"/>
    </source>
</evidence>
<feature type="transmembrane region" description="Helical" evidence="1">
    <location>
        <begin position="20"/>
        <end position="41"/>
    </location>
</feature>
<dbReference type="RefSeq" id="WP_097379708.1">
    <property type="nucleotide sequence ID" value="NZ_NXNI01000001.1"/>
</dbReference>
<gene>
    <name evidence="2" type="ORF">CP557_09700</name>
</gene>
<evidence type="ECO:0000313" key="3">
    <source>
        <dbReference type="Proteomes" id="UP000219689"/>
    </source>
</evidence>
<dbReference type="AlphaFoldDB" id="A0A2A5QVB3"/>
<dbReference type="EMBL" id="NXNI01000001">
    <property type="protein sequence ID" value="PCR90762.1"/>
    <property type="molecule type" value="Genomic_DNA"/>
</dbReference>
<feature type="transmembrane region" description="Helical" evidence="1">
    <location>
        <begin position="48"/>
        <end position="71"/>
    </location>
</feature>
<sequence length="75" mass="7926">MDDALEVVDIIAESELEGLFVWILRLVGLVAVLSGLGLWLLTDMGLLVLPLVLMVGGLVLLVVPGILLSVAELFG</sequence>
<keyword evidence="1" id="KW-0472">Membrane</keyword>
<reference evidence="2 3" key="1">
    <citation type="submission" date="2017-09" db="EMBL/GenBank/DDBJ databases">
        <title>Genome sequences of Natrinema ejinorence JCM 13890T.</title>
        <authorList>
            <person name="Roh S.W."/>
            <person name="Kim Y.B."/>
            <person name="Kim J.Y."/>
        </authorList>
    </citation>
    <scope>NUCLEOTIDE SEQUENCE [LARGE SCALE GENOMIC DNA]</scope>
    <source>
        <strain evidence="2 3">JCM 13890</strain>
    </source>
</reference>
<comment type="caution">
    <text evidence="2">The sequence shown here is derived from an EMBL/GenBank/DDBJ whole genome shotgun (WGS) entry which is preliminary data.</text>
</comment>
<keyword evidence="1" id="KW-1133">Transmembrane helix</keyword>
<accession>A0A2A5QVB3</accession>
<evidence type="ECO:0000313" key="2">
    <source>
        <dbReference type="EMBL" id="PCR90762.1"/>
    </source>
</evidence>
<keyword evidence="3" id="KW-1185">Reference proteome</keyword>
<proteinExistence type="predicted"/>